<proteinExistence type="inferred from homology"/>
<dbReference type="OrthoDB" id="9802718at2"/>
<sequence length="459" mass="51215">MRLALEGYRSVFGIAGPLIFVSGIREAGYSELVRIETPYGLRSGQILQIQDDICVIQVFDGTMGLNTGETTVWLERDVVKMPVGLSLVGQVLNGRGRSIDGTPLSFIDKDLPITGMPINPVRRTSPNAYVETGISSIDMMNTLVRGQKLPIFSGSGLPANEIAAQIVQQAAVPGRETDFLVIFAAMGITRREARYFIDTFESTGAINNGIFFMNLASDSAVERLLTPRMALTAAEYFAFEKGYDVLVIMTDMLYYCESLREISAAREEVPGRRGYPGYMYSDLAEIYERAGCVENCQGSITQIPIITMPDDDMTHPVVDLSGYITEGQIVLDRGIHDRGAYPPINVLPSLSRLMNKGIGKGKTFDYHRALADQLYASYARALELSRLRLIVGDDGLTETEHLYIKFGENFERNFVNQRHIHRTIAESVNVAWQCLSELPVRELYRLPEHYITEKLGRHE</sequence>
<evidence type="ECO:0000256" key="4">
    <source>
        <dbReference type="HAMAP-Rule" id="MF_00310"/>
    </source>
</evidence>
<dbReference type="GO" id="GO:0005524">
    <property type="term" value="F:ATP binding"/>
    <property type="evidence" value="ECO:0007669"/>
    <property type="project" value="UniProtKB-UniRule"/>
</dbReference>
<evidence type="ECO:0000259" key="7">
    <source>
        <dbReference type="Pfam" id="PF22919"/>
    </source>
</evidence>
<dbReference type="SUPFAM" id="SSF52540">
    <property type="entry name" value="P-loop containing nucleoside triphosphate hydrolases"/>
    <property type="match status" value="1"/>
</dbReference>
<reference evidence="8 9" key="1">
    <citation type="journal article" date="2010" name="Stand. Genomic Sci.">
        <title>Complete genome sequence of Aminobacterium colombiense type strain (ALA-1).</title>
        <authorList>
            <person name="Chertkov O."/>
            <person name="Sikorski J."/>
            <person name="Brambilla E."/>
            <person name="Lapidus A."/>
            <person name="Copeland A."/>
            <person name="Glavina Del Rio T."/>
            <person name="Nolan M."/>
            <person name="Lucas S."/>
            <person name="Tice H."/>
            <person name="Cheng J.F."/>
            <person name="Han C."/>
            <person name="Detter J.C."/>
            <person name="Bruce D."/>
            <person name="Tapia R."/>
            <person name="Goodwin L."/>
            <person name="Pitluck S."/>
            <person name="Liolios K."/>
            <person name="Ivanova N."/>
            <person name="Mavromatis K."/>
            <person name="Ovchinnikova G."/>
            <person name="Pati A."/>
            <person name="Chen A."/>
            <person name="Palaniappan K."/>
            <person name="Land M."/>
            <person name="Hauser L."/>
            <person name="Chang Y.J."/>
            <person name="Jeffries C.D."/>
            <person name="Spring S."/>
            <person name="Rohde M."/>
            <person name="Goker M."/>
            <person name="Bristow J."/>
            <person name="Eisen J.A."/>
            <person name="Markowitz V."/>
            <person name="Hugenholtz P."/>
            <person name="Kyrpides N.C."/>
            <person name="Klenk H.P."/>
        </authorList>
    </citation>
    <scope>NUCLEOTIDE SEQUENCE [LARGE SCALE GENOMIC DNA]</scope>
    <source>
        <strain evidence="9">DSM 12261 / ALA-1</strain>
    </source>
</reference>
<dbReference type="PROSITE" id="PS00152">
    <property type="entry name" value="ATPASE_ALPHA_BETA"/>
    <property type="match status" value="1"/>
</dbReference>
<comment type="similarity">
    <text evidence="1 4">Belongs to the ATPase alpha/beta chains family.</text>
</comment>
<dbReference type="NCBIfam" id="NF003235">
    <property type="entry name" value="PRK04196.1"/>
    <property type="match status" value="1"/>
</dbReference>
<dbReference type="GO" id="GO:0042777">
    <property type="term" value="P:proton motive force-driven plasma membrane ATP synthesis"/>
    <property type="evidence" value="ECO:0007669"/>
    <property type="project" value="UniProtKB-UniRule"/>
</dbReference>
<evidence type="ECO:0000313" key="9">
    <source>
        <dbReference type="Proteomes" id="UP000002366"/>
    </source>
</evidence>
<dbReference type="Pfam" id="PF02874">
    <property type="entry name" value="ATP-synt_ab_N"/>
    <property type="match status" value="1"/>
</dbReference>
<evidence type="ECO:0000313" key="8">
    <source>
        <dbReference type="EMBL" id="ADE57110.1"/>
    </source>
</evidence>
<dbReference type="InterPro" id="IPR055190">
    <property type="entry name" value="ATP-synt_VA_C"/>
</dbReference>
<name>D5EEX8_AMICL</name>
<dbReference type="EMBL" id="CP001997">
    <property type="protein sequence ID" value="ADE57110.1"/>
    <property type="molecule type" value="Genomic_DNA"/>
</dbReference>
<keyword evidence="9" id="KW-1185">Reference proteome</keyword>
<evidence type="ECO:0000256" key="2">
    <source>
        <dbReference type="ARBA" id="ARBA00022448"/>
    </source>
</evidence>
<dbReference type="InterPro" id="IPR036121">
    <property type="entry name" value="ATPase_F1/V1/A1_a/bsu_N_sf"/>
</dbReference>
<dbReference type="GO" id="GO:0045259">
    <property type="term" value="C:proton-transporting ATP synthase complex"/>
    <property type="evidence" value="ECO:0007669"/>
    <property type="project" value="UniProtKB-ARBA"/>
</dbReference>
<keyword evidence="8" id="KW-0378">Hydrolase</keyword>
<dbReference type="GO" id="GO:0046933">
    <property type="term" value="F:proton-transporting ATP synthase activity, rotational mechanism"/>
    <property type="evidence" value="ECO:0007669"/>
    <property type="project" value="UniProtKB-UniRule"/>
</dbReference>
<dbReference type="STRING" id="572547.Amico_0985"/>
<dbReference type="CDD" id="cd01135">
    <property type="entry name" value="V_A-ATPase_B"/>
    <property type="match status" value="1"/>
</dbReference>
<dbReference type="HOGENOM" id="CLU_022916_0_0_0"/>
<keyword evidence="4" id="KW-0375">Hydrogen ion transport</keyword>
<keyword evidence="4" id="KW-0066">ATP synthesis</keyword>
<dbReference type="InterPro" id="IPR022879">
    <property type="entry name" value="V-ATPase_su_B/beta"/>
</dbReference>
<dbReference type="AlphaFoldDB" id="D5EEX8"/>
<protein>
    <recommendedName>
        <fullName evidence="4">V-type ATP synthase beta chain</fullName>
    </recommendedName>
    <alternativeName>
        <fullName evidence="4">V-ATPase subunit B</fullName>
    </alternativeName>
</protein>
<feature type="domain" description="ATP synthase A/B type C-terminal" evidence="7">
    <location>
        <begin position="356"/>
        <end position="453"/>
    </location>
</feature>
<dbReference type="GO" id="GO:0016787">
    <property type="term" value="F:hydrolase activity"/>
    <property type="evidence" value="ECO:0007669"/>
    <property type="project" value="UniProtKB-KW"/>
</dbReference>
<feature type="domain" description="ATPase F1/V1/A1 complex alpha/beta subunit nucleotide-binding" evidence="5">
    <location>
        <begin position="133"/>
        <end position="351"/>
    </location>
</feature>
<dbReference type="HAMAP" id="MF_00310">
    <property type="entry name" value="ATP_synth_B_arch"/>
    <property type="match status" value="1"/>
</dbReference>
<dbReference type="SUPFAM" id="SSF50615">
    <property type="entry name" value="N-terminal domain of alpha and beta subunits of F1 ATP synthase"/>
    <property type="match status" value="1"/>
</dbReference>
<dbReference type="KEGG" id="aco:Amico_0985"/>
<evidence type="ECO:0000259" key="6">
    <source>
        <dbReference type="Pfam" id="PF02874"/>
    </source>
</evidence>
<keyword evidence="3 4" id="KW-0406">Ion transport</keyword>
<dbReference type="PANTHER" id="PTHR43389">
    <property type="entry name" value="V-TYPE PROTON ATPASE SUBUNIT B"/>
    <property type="match status" value="1"/>
</dbReference>
<dbReference type="CDD" id="cd18118">
    <property type="entry name" value="ATP-synt_V_A-type_beta_N"/>
    <property type="match status" value="1"/>
</dbReference>
<dbReference type="Pfam" id="PF22919">
    <property type="entry name" value="ATP-synt_VA_C"/>
    <property type="match status" value="1"/>
</dbReference>
<accession>D5EEX8</accession>
<dbReference type="InterPro" id="IPR000194">
    <property type="entry name" value="ATPase_F1/V1/A1_a/bsu_nucl-bd"/>
</dbReference>
<dbReference type="InterPro" id="IPR027417">
    <property type="entry name" value="P-loop_NTPase"/>
</dbReference>
<evidence type="ECO:0000256" key="3">
    <source>
        <dbReference type="ARBA" id="ARBA00023065"/>
    </source>
</evidence>
<dbReference type="Pfam" id="PF00006">
    <property type="entry name" value="ATP-synt_ab"/>
    <property type="match status" value="1"/>
</dbReference>
<evidence type="ECO:0000256" key="1">
    <source>
        <dbReference type="ARBA" id="ARBA00008936"/>
    </source>
</evidence>
<dbReference type="eggNOG" id="COG1156">
    <property type="taxonomic scope" value="Bacteria"/>
</dbReference>
<evidence type="ECO:0000259" key="5">
    <source>
        <dbReference type="Pfam" id="PF00006"/>
    </source>
</evidence>
<dbReference type="InterPro" id="IPR004100">
    <property type="entry name" value="ATPase_F1/V1/A1_a/bsu_N"/>
</dbReference>
<dbReference type="RefSeq" id="WP_013048373.1">
    <property type="nucleotide sequence ID" value="NC_014011.1"/>
</dbReference>
<dbReference type="InterPro" id="IPR020003">
    <property type="entry name" value="ATPase_a/bsu_AS"/>
</dbReference>
<dbReference type="Proteomes" id="UP000002366">
    <property type="component" value="Chromosome"/>
</dbReference>
<dbReference type="PANTHER" id="PTHR43389:SF4">
    <property type="entry name" value="V-TYPE PROTON ATPASE SUBUNIT B"/>
    <property type="match status" value="1"/>
</dbReference>
<dbReference type="Gene3D" id="3.40.50.12240">
    <property type="match status" value="1"/>
</dbReference>
<gene>
    <name evidence="4" type="primary">atpB</name>
    <name evidence="8" type="ordered locus">Amico_0985</name>
</gene>
<organism evidence="8 9">
    <name type="scientific">Aminobacterium colombiense (strain DSM 12261 / ALA-1)</name>
    <dbReference type="NCBI Taxonomy" id="572547"/>
    <lineage>
        <taxon>Bacteria</taxon>
        <taxon>Thermotogati</taxon>
        <taxon>Synergistota</taxon>
        <taxon>Synergistia</taxon>
        <taxon>Synergistales</taxon>
        <taxon>Aminobacteriaceae</taxon>
        <taxon>Aminobacterium</taxon>
    </lineage>
</organism>
<keyword evidence="2 4" id="KW-0813">Transport</keyword>
<feature type="domain" description="ATPase F1/V1/A1 complex alpha/beta subunit N-terminal" evidence="6">
    <location>
        <begin position="12"/>
        <end position="69"/>
    </location>
</feature>
<comment type="function">
    <text evidence="4">Produces ATP from ADP in the presence of a proton gradient across the membrane. The V-type beta chain is a regulatory subunit.</text>
</comment>